<dbReference type="InterPro" id="IPR045033">
    <property type="entry name" value="PILS1/3/4/5/7"/>
</dbReference>
<comment type="function">
    <text evidence="7">Involved in cellular auxin homeostasis by regulating auxin metabolism. Regulates intracellular auxin accumulation at the endoplasmic reticulum and thus auxin availability for nuclear auxin signaling.</text>
</comment>
<comment type="subcellular location">
    <subcellularLocation>
        <location evidence="1">Endoplasmic reticulum membrane</location>
        <topology evidence="1">Multi-pass membrane protein</topology>
    </subcellularLocation>
</comment>
<evidence type="ECO:0000256" key="3">
    <source>
        <dbReference type="ARBA" id="ARBA00022692"/>
    </source>
</evidence>
<evidence type="ECO:0000256" key="1">
    <source>
        <dbReference type="ARBA" id="ARBA00004477"/>
    </source>
</evidence>
<reference evidence="10 11" key="1">
    <citation type="journal article" date="2020" name="Nat. Food">
        <title>A phased Vanilla planifolia genome enables genetic improvement of flavour and production.</title>
        <authorList>
            <person name="Hasing T."/>
            <person name="Tang H."/>
            <person name="Brym M."/>
            <person name="Khazi F."/>
            <person name="Huang T."/>
            <person name="Chambers A.H."/>
        </authorList>
    </citation>
    <scope>NUCLEOTIDE SEQUENCE [LARGE SCALE GENOMIC DNA]</scope>
    <source>
        <tissue evidence="10">Leaf</tissue>
    </source>
</reference>
<dbReference type="GO" id="GO:0080162">
    <property type="term" value="P:endoplasmic reticulum to cytosol auxin transport"/>
    <property type="evidence" value="ECO:0007669"/>
    <property type="project" value="InterPro"/>
</dbReference>
<comment type="caution">
    <text evidence="10">The sequence shown here is derived from an EMBL/GenBank/DDBJ whole genome shotgun (WGS) entry which is preliminary data.</text>
</comment>
<sequence length="353" mass="38625">MESMVLLWFMPVNLILDSLVGSALGWSLLRITKAPKQFRTVILATCSAGNVGNLFLVYLPAMCKEKASPFQDRDVCEKYAMAYASLSLAICTILQWSYVYSILRISQRSIEGKQSNYTSDKQHLDDTKKLSIQIYSSELHKNEQMVLCCSSIHSAPILAEYAPTINRIKNMANKVNVLLQRLSEAVEVRKLFAPSTIGVIAGLVVAATPQLKEKLVGEGAPLRFVQDSITLLGNGTIPSLILITGGNLIKGINGPGMGPSLVIGVVLIRFVLLPIVGTIIVECAAHVGLVHSDPLFRLVILLQHAVPPAMNTASMIQMLNAGESELSVIFFWSYICATVGITLWSMLFLWFIS</sequence>
<comment type="similarity">
    <text evidence="8">Belongs to the auxin efflux carrier (TC 2.A.69.2) family.</text>
</comment>
<dbReference type="GO" id="GO:0005789">
    <property type="term" value="C:endoplasmic reticulum membrane"/>
    <property type="evidence" value="ECO:0007669"/>
    <property type="project" value="UniProtKB-SubCell"/>
</dbReference>
<feature type="transmembrane region" description="Helical" evidence="9">
    <location>
        <begin position="191"/>
        <end position="209"/>
    </location>
</feature>
<dbReference type="PANTHER" id="PTHR31651:SF33">
    <property type="entry name" value="PROTEIN PIN-LIKES 1"/>
    <property type="match status" value="1"/>
</dbReference>
<proteinExistence type="inferred from homology"/>
<feature type="transmembrane region" description="Helical" evidence="9">
    <location>
        <begin position="328"/>
        <end position="352"/>
    </location>
</feature>
<dbReference type="EMBL" id="JADCNL010000313">
    <property type="protein sequence ID" value="KAG0448525.1"/>
    <property type="molecule type" value="Genomic_DNA"/>
</dbReference>
<keyword evidence="4 9" id="KW-1133">Transmembrane helix</keyword>
<keyword evidence="5 9" id="KW-0472">Membrane</keyword>
<dbReference type="PANTHER" id="PTHR31651">
    <property type="match status" value="1"/>
</dbReference>
<dbReference type="Proteomes" id="UP000636800">
    <property type="component" value="Unassembled WGS sequence"/>
</dbReference>
<feature type="transmembrane region" description="Helical" evidence="9">
    <location>
        <begin position="229"/>
        <end position="249"/>
    </location>
</feature>
<name>A0A835U5F0_VANPL</name>
<feature type="transmembrane region" description="Helical" evidence="9">
    <location>
        <begin position="261"/>
        <end position="289"/>
    </location>
</feature>
<evidence type="ECO:0000256" key="2">
    <source>
        <dbReference type="ARBA" id="ARBA00022448"/>
    </source>
</evidence>
<feature type="transmembrane region" description="Helical" evidence="9">
    <location>
        <begin position="81"/>
        <end position="103"/>
    </location>
</feature>
<accession>A0A835U5F0</accession>
<dbReference type="InterPro" id="IPR004776">
    <property type="entry name" value="Mem_transp_PIN-like"/>
</dbReference>
<evidence type="ECO:0000256" key="9">
    <source>
        <dbReference type="SAM" id="Phobius"/>
    </source>
</evidence>
<feature type="transmembrane region" description="Helical" evidence="9">
    <location>
        <begin position="6"/>
        <end position="29"/>
    </location>
</feature>
<evidence type="ECO:0000313" key="10">
    <source>
        <dbReference type="EMBL" id="KAG0448525.1"/>
    </source>
</evidence>
<gene>
    <name evidence="10" type="ORF">HPP92_027789</name>
</gene>
<evidence type="ECO:0000256" key="5">
    <source>
        <dbReference type="ARBA" id="ARBA00023136"/>
    </source>
</evidence>
<keyword evidence="11" id="KW-1185">Reference proteome</keyword>
<dbReference type="AlphaFoldDB" id="A0A835U5F0"/>
<evidence type="ECO:0000256" key="6">
    <source>
        <dbReference type="ARBA" id="ARBA00023294"/>
    </source>
</evidence>
<keyword evidence="3 9" id="KW-0812">Transmembrane</keyword>
<evidence type="ECO:0000256" key="8">
    <source>
        <dbReference type="ARBA" id="ARBA00025752"/>
    </source>
</evidence>
<evidence type="ECO:0000313" key="11">
    <source>
        <dbReference type="Proteomes" id="UP000636800"/>
    </source>
</evidence>
<dbReference type="OrthoDB" id="66620at2759"/>
<keyword evidence="6" id="KW-0927">Auxin signaling pathway</keyword>
<keyword evidence="2" id="KW-0813">Transport</keyword>
<organism evidence="10 11">
    <name type="scientific">Vanilla planifolia</name>
    <name type="common">Vanilla</name>
    <dbReference type="NCBI Taxonomy" id="51239"/>
    <lineage>
        <taxon>Eukaryota</taxon>
        <taxon>Viridiplantae</taxon>
        <taxon>Streptophyta</taxon>
        <taxon>Embryophyta</taxon>
        <taxon>Tracheophyta</taxon>
        <taxon>Spermatophyta</taxon>
        <taxon>Magnoliopsida</taxon>
        <taxon>Liliopsida</taxon>
        <taxon>Asparagales</taxon>
        <taxon>Orchidaceae</taxon>
        <taxon>Vanilloideae</taxon>
        <taxon>Vanilleae</taxon>
        <taxon>Vanilla</taxon>
    </lineage>
</organism>
<evidence type="ECO:0008006" key="12">
    <source>
        <dbReference type="Google" id="ProtNLM"/>
    </source>
</evidence>
<evidence type="ECO:0000256" key="4">
    <source>
        <dbReference type="ARBA" id="ARBA00022989"/>
    </source>
</evidence>
<dbReference type="GO" id="GO:0009734">
    <property type="term" value="P:auxin-activated signaling pathway"/>
    <property type="evidence" value="ECO:0007669"/>
    <property type="project" value="UniProtKB-KW"/>
</dbReference>
<dbReference type="Pfam" id="PF03547">
    <property type="entry name" value="Mem_trans"/>
    <property type="match status" value="1"/>
</dbReference>
<protein>
    <recommendedName>
        <fullName evidence="12">PIN-like protein</fullName>
    </recommendedName>
</protein>
<evidence type="ECO:0000256" key="7">
    <source>
        <dbReference type="ARBA" id="ARBA00025100"/>
    </source>
</evidence>
<feature type="transmembrane region" description="Helical" evidence="9">
    <location>
        <begin position="41"/>
        <end position="61"/>
    </location>
</feature>